<dbReference type="KEGG" id="opf:CBP31_12640"/>
<dbReference type="PANTHER" id="PTHR37419:SF1">
    <property type="entry name" value="SERINE_THREONINE-PROTEIN KINASE TOXIN HIPA"/>
    <property type="match status" value="1"/>
</dbReference>
<evidence type="ECO:0000259" key="5">
    <source>
        <dbReference type="Pfam" id="PF13657"/>
    </source>
</evidence>
<evidence type="ECO:0000256" key="1">
    <source>
        <dbReference type="ARBA" id="ARBA00010164"/>
    </source>
</evidence>
<keyword evidence="7" id="KW-1185">Reference proteome</keyword>
<name>A0A1Y0D8J4_9GAMM</name>
<evidence type="ECO:0000256" key="3">
    <source>
        <dbReference type="ARBA" id="ARBA00022777"/>
    </source>
</evidence>
<evidence type="ECO:0000259" key="4">
    <source>
        <dbReference type="Pfam" id="PF07804"/>
    </source>
</evidence>
<dbReference type="Pfam" id="PF13657">
    <property type="entry name" value="Couple_hipA"/>
    <property type="match status" value="1"/>
</dbReference>
<dbReference type="InterPro" id="IPR052028">
    <property type="entry name" value="HipA_Ser/Thr_kinase"/>
</dbReference>
<keyword evidence="2" id="KW-0808">Transferase</keyword>
<evidence type="ECO:0000313" key="7">
    <source>
        <dbReference type="Proteomes" id="UP000243937"/>
    </source>
</evidence>
<feature type="domain" description="HipA N-terminal subdomain 1" evidence="5">
    <location>
        <begin position="8"/>
        <end position="103"/>
    </location>
</feature>
<gene>
    <name evidence="6" type="ORF">CBP31_12640</name>
</gene>
<dbReference type="Pfam" id="PF07804">
    <property type="entry name" value="HipA_C"/>
    <property type="match status" value="1"/>
</dbReference>
<dbReference type="PANTHER" id="PTHR37419">
    <property type="entry name" value="SERINE/THREONINE-PROTEIN KINASE TOXIN HIPA"/>
    <property type="match status" value="1"/>
</dbReference>
<dbReference type="Gene3D" id="1.10.1070.20">
    <property type="match status" value="1"/>
</dbReference>
<dbReference type="AlphaFoldDB" id="A0A1Y0D8J4"/>
<keyword evidence="3 6" id="KW-0418">Kinase</keyword>
<feature type="domain" description="HipA-like C-terminal" evidence="4">
    <location>
        <begin position="139"/>
        <end position="352"/>
    </location>
</feature>
<dbReference type="GO" id="GO:0004674">
    <property type="term" value="F:protein serine/threonine kinase activity"/>
    <property type="evidence" value="ECO:0007669"/>
    <property type="project" value="TreeGrafter"/>
</dbReference>
<protein>
    <submittedName>
        <fullName evidence="6">Phosphatidylinositol kinase</fullName>
    </submittedName>
</protein>
<dbReference type="Proteomes" id="UP000243937">
    <property type="component" value="Chromosome"/>
</dbReference>
<sequence>MAVNNNPLSVWIAGQAAGELFSEQGEFVFRYEPDMTVQNFVSLTMPVRSRDYSHSALPPLFEMHLPEGYLLSVLQRHFAKLSGADDLSLLKLLAPSVRGRVHYQVDIEAVQPLELTDLLSPTAGLFDELVVRFALHSPVSGVQPKVLAQIQDKATLRMEDYIVKAWGPDYPQLALNEYWCMRVLKAAGITVPEFYLSDDSALFIMKRFDFTSTGQWLGFEDMCVLAAKSRKQKYEGSYEQLAKSITSFVSPQHKIAALQQFFKMMVLNNHLQNGDAHLKNFGLLYENIHNIWLAPAFDVVSTTAYIKNDVSALTLMGSRKWWSRKHLLTFGVQHCELTQAQANALYDECEQAMGLVAAQIQQALTTEVMADKQQILMHLLSCLAPK</sequence>
<dbReference type="InterPro" id="IPR012893">
    <property type="entry name" value="HipA-like_C"/>
</dbReference>
<evidence type="ECO:0000256" key="2">
    <source>
        <dbReference type="ARBA" id="ARBA00022679"/>
    </source>
</evidence>
<dbReference type="RefSeq" id="WP_169712999.1">
    <property type="nucleotide sequence ID" value="NZ_CP021377.1"/>
</dbReference>
<dbReference type="InterPro" id="IPR017508">
    <property type="entry name" value="HipA_N1"/>
</dbReference>
<reference evidence="6 7" key="1">
    <citation type="journal article" date="2014" name="Int. J. Syst. Evol. Microbiol.">
        <title>Oceanisphaera profunda sp. nov., a marine bacterium isolated from deep-sea sediment, and emended description of the genus Oceanisphaera.</title>
        <authorList>
            <person name="Xu Z."/>
            <person name="Zhang X.Y."/>
            <person name="Su H.N."/>
            <person name="Yu Z.C."/>
            <person name="Liu C."/>
            <person name="Li H."/>
            <person name="Chen X.L."/>
            <person name="Song X.Y."/>
            <person name="Xie B.B."/>
            <person name="Qin Q.L."/>
            <person name="Zhou B.C."/>
            <person name="Shi M."/>
            <person name="Huang Y."/>
            <person name="Zhang Y.Z."/>
        </authorList>
    </citation>
    <scope>NUCLEOTIDE SEQUENCE [LARGE SCALE GENOMIC DNA]</scope>
    <source>
        <strain evidence="6 7">SM1222</strain>
    </source>
</reference>
<dbReference type="GO" id="GO:0005829">
    <property type="term" value="C:cytosol"/>
    <property type="evidence" value="ECO:0007669"/>
    <property type="project" value="TreeGrafter"/>
</dbReference>
<comment type="similarity">
    <text evidence="1">Belongs to the HipA Ser/Thr kinase family.</text>
</comment>
<organism evidence="6 7">
    <name type="scientific">Oceanisphaera profunda</name>
    <dbReference type="NCBI Taxonomy" id="1416627"/>
    <lineage>
        <taxon>Bacteria</taxon>
        <taxon>Pseudomonadati</taxon>
        <taxon>Pseudomonadota</taxon>
        <taxon>Gammaproteobacteria</taxon>
        <taxon>Aeromonadales</taxon>
        <taxon>Aeromonadaceae</taxon>
        <taxon>Oceanisphaera</taxon>
    </lineage>
</organism>
<evidence type="ECO:0000313" key="6">
    <source>
        <dbReference type="EMBL" id="ART83365.1"/>
    </source>
</evidence>
<accession>A0A1Y0D8J4</accession>
<proteinExistence type="inferred from homology"/>
<dbReference type="NCBIfam" id="TIGR03071">
    <property type="entry name" value="couple_hipA"/>
    <property type="match status" value="1"/>
</dbReference>
<dbReference type="EMBL" id="CP021377">
    <property type="protein sequence ID" value="ART83365.1"/>
    <property type="molecule type" value="Genomic_DNA"/>
</dbReference>